<keyword evidence="2" id="KW-1185">Reference proteome</keyword>
<dbReference type="Proteomes" id="UP000829196">
    <property type="component" value="Unassembled WGS sequence"/>
</dbReference>
<dbReference type="AlphaFoldDB" id="A0A8T3BRP9"/>
<evidence type="ECO:0000313" key="1">
    <source>
        <dbReference type="EMBL" id="KAI0519838.1"/>
    </source>
</evidence>
<reference evidence="1" key="1">
    <citation type="journal article" date="2022" name="Front. Genet.">
        <title>Chromosome-Scale Assembly of the Dendrobium nobile Genome Provides Insights Into the Molecular Mechanism of the Biosynthesis of the Medicinal Active Ingredient of Dendrobium.</title>
        <authorList>
            <person name="Xu Q."/>
            <person name="Niu S.-C."/>
            <person name="Li K.-L."/>
            <person name="Zheng P.-J."/>
            <person name="Zhang X.-J."/>
            <person name="Jia Y."/>
            <person name="Liu Y."/>
            <person name="Niu Y.-X."/>
            <person name="Yu L.-H."/>
            <person name="Chen D.-F."/>
            <person name="Zhang G.-Q."/>
        </authorList>
    </citation>
    <scope>NUCLEOTIDE SEQUENCE</scope>
    <source>
        <tissue evidence="1">Leaf</tissue>
    </source>
</reference>
<sequence>MRADALACVIHSCFPWIPFLPMDAGEEAIVVPHAIKRRRTKRKRHFSFHHGMVSSSLSSSEEKDMANCLILLAHGHRRRR</sequence>
<comment type="caution">
    <text evidence="1">The sequence shown here is derived from an EMBL/GenBank/DDBJ whole genome shotgun (WGS) entry which is preliminary data.</text>
</comment>
<gene>
    <name evidence="1" type="ORF">KFK09_007299</name>
</gene>
<evidence type="ECO:0000313" key="2">
    <source>
        <dbReference type="Proteomes" id="UP000829196"/>
    </source>
</evidence>
<name>A0A8T3BRP9_DENNO</name>
<organism evidence="1 2">
    <name type="scientific">Dendrobium nobile</name>
    <name type="common">Orchid</name>
    <dbReference type="NCBI Taxonomy" id="94219"/>
    <lineage>
        <taxon>Eukaryota</taxon>
        <taxon>Viridiplantae</taxon>
        <taxon>Streptophyta</taxon>
        <taxon>Embryophyta</taxon>
        <taxon>Tracheophyta</taxon>
        <taxon>Spermatophyta</taxon>
        <taxon>Magnoliopsida</taxon>
        <taxon>Liliopsida</taxon>
        <taxon>Asparagales</taxon>
        <taxon>Orchidaceae</taxon>
        <taxon>Epidendroideae</taxon>
        <taxon>Malaxideae</taxon>
        <taxon>Dendrobiinae</taxon>
        <taxon>Dendrobium</taxon>
    </lineage>
</organism>
<accession>A0A8T3BRP9</accession>
<protein>
    <submittedName>
        <fullName evidence="1">Uncharacterized protein</fullName>
    </submittedName>
</protein>
<proteinExistence type="predicted"/>
<dbReference type="EMBL" id="JAGYWB010000006">
    <property type="protein sequence ID" value="KAI0519838.1"/>
    <property type="molecule type" value="Genomic_DNA"/>
</dbReference>